<protein>
    <submittedName>
        <fullName evidence="1">Glutaredoxin</fullName>
    </submittedName>
</protein>
<dbReference type="InterPro" id="IPR008554">
    <property type="entry name" value="Glutaredoxin-like"/>
</dbReference>
<dbReference type="InterPro" id="IPR036249">
    <property type="entry name" value="Thioredoxin-like_sf"/>
</dbReference>
<evidence type="ECO:0000313" key="1">
    <source>
        <dbReference type="EMBL" id="OZM56034.1"/>
    </source>
</evidence>
<evidence type="ECO:0000313" key="2">
    <source>
        <dbReference type="Proteomes" id="UP000217083"/>
    </source>
</evidence>
<keyword evidence="2" id="KW-1185">Reference proteome</keyword>
<dbReference type="Gene3D" id="3.40.30.10">
    <property type="entry name" value="Glutaredoxin"/>
    <property type="match status" value="1"/>
</dbReference>
<accession>A0A263BQP7</accession>
<dbReference type="RefSeq" id="WP_094926308.1">
    <property type="nucleotide sequence ID" value="NZ_NPIA01000009.1"/>
</dbReference>
<gene>
    <name evidence="1" type="ORF">CIB95_14435</name>
</gene>
<dbReference type="InterPro" id="IPR052565">
    <property type="entry name" value="Glutaredoxin-like_YDR286C"/>
</dbReference>
<dbReference type="AlphaFoldDB" id="A0A263BQP7"/>
<reference evidence="2" key="1">
    <citation type="submission" date="2017-08" db="EMBL/GenBank/DDBJ databases">
        <authorList>
            <person name="Huang Z."/>
        </authorList>
    </citation>
    <scope>NUCLEOTIDE SEQUENCE [LARGE SCALE GENOMIC DNA]</scope>
    <source>
        <strain evidence="2">SA5d-4</strain>
    </source>
</reference>
<dbReference type="Proteomes" id="UP000217083">
    <property type="component" value="Unassembled WGS sequence"/>
</dbReference>
<dbReference type="EMBL" id="NPIA01000009">
    <property type="protein sequence ID" value="OZM56034.1"/>
    <property type="molecule type" value="Genomic_DNA"/>
</dbReference>
<dbReference type="Pfam" id="PF05768">
    <property type="entry name" value="Glrx-like"/>
    <property type="match status" value="1"/>
</dbReference>
<name>A0A263BQP7_9BACI</name>
<comment type="caution">
    <text evidence="1">The sequence shown here is derived from an EMBL/GenBank/DDBJ whole genome shotgun (WGS) entry which is preliminary data.</text>
</comment>
<sequence length="77" mass="8962">MKVVTFYTKENCPLCEKGLKLLEKVQLEEPFQIEVIDIYQDDELLAKYQIKIPVIAVGEDEIDCGIISYNTLRKRLL</sequence>
<dbReference type="PANTHER" id="PTHR33558">
    <property type="entry name" value="GLUTAREDOXIN-LIKE PROTEIN C5ORF63 HOMOLOG"/>
    <property type="match status" value="1"/>
</dbReference>
<dbReference type="PANTHER" id="PTHR33558:SF1">
    <property type="entry name" value="GLUTAREDOXIN-LIKE PROTEIN C5ORF63 HOMOLOG"/>
    <property type="match status" value="1"/>
</dbReference>
<reference evidence="1 2" key="2">
    <citation type="submission" date="2017-09" db="EMBL/GenBank/DDBJ databases">
        <title>Bacillus patelloidae sp. nov., isolated from the intestinal tract of a marine limpet.</title>
        <authorList>
            <person name="Liu R."/>
            <person name="Dong C."/>
            <person name="Shao Z."/>
        </authorList>
    </citation>
    <scope>NUCLEOTIDE SEQUENCE [LARGE SCALE GENOMIC DNA]</scope>
    <source>
        <strain evidence="1 2">SA5d-4</strain>
    </source>
</reference>
<organism evidence="1 2">
    <name type="scientific">Lottiidibacillus patelloidae</name>
    <dbReference type="NCBI Taxonomy" id="2670334"/>
    <lineage>
        <taxon>Bacteria</taxon>
        <taxon>Bacillati</taxon>
        <taxon>Bacillota</taxon>
        <taxon>Bacilli</taxon>
        <taxon>Bacillales</taxon>
        <taxon>Bacillaceae</taxon>
        <taxon>Lottiidibacillus</taxon>
    </lineage>
</organism>
<proteinExistence type="predicted"/>
<dbReference type="SUPFAM" id="SSF52833">
    <property type="entry name" value="Thioredoxin-like"/>
    <property type="match status" value="1"/>
</dbReference>